<dbReference type="Pfam" id="PF02627">
    <property type="entry name" value="CMD"/>
    <property type="match status" value="1"/>
</dbReference>
<evidence type="ECO:0000259" key="1">
    <source>
        <dbReference type="Pfam" id="PF02627"/>
    </source>
</evidence>
<dbReference type="OrthoDB" id="4617682at2"/>
<dbReference type="Proteomes" id="UP000199147">
    <property type="component" value="Unassembled WGS sequence"/>
</dbReference>
<sequence length="190" mass="20234">MAVRLPDVADLDPAGREVYDLFPANLSRGLAMTGSSAKPYLALGLSFRTGVLSPETRESVILRVGAVTSAEYEIHHHVGEARDAGISDSAIGNLLSGATSFGDRRVDVLVAFVDALLARIKGGGADTARIQEFYSDNEIAEIVLLTGHYVMTALFINTLGIVPEEGDVDTASVLAQATAKLDRERMMDGR</sequence>
<dbReference type="PANTHER" id="PTHR34846:SF5">
    <property type="entry name" value="CARBOXYMUCONOLACTONE DECARBOXYLASE-LIKE DOMAIN-CONTAINING PROTEIN"/>
    <property type="match status" value="1"/>
</dbReference>
<dbReference type="Gene3D" id="1.20.1290.10">
    <property type="entry name" value="AhpD-like"/>
    <property type="match status" value="1"/>
</dbReference>
<dbReference type="RefSeq" id="WP_090514809.1">
    <property type="nucleotide sequence ID" value="NZ_CWKH01000001.1"/>
</dbReference>
<dbReference type="InterPro" id="IPR003779">
    <property type="entry name" value="CMD-like"/>
</dbReference>
<evidence type="ECO:0000313" key="2">
    <source>
        <dbReference type="EMBL" id="CRZ15982.1"/>
    </source>
</evidence>
<dbReference type="SUPFAM" id="SSF69118">
    <property type="entry name" value="AhpD-like"/>
    <property type="match status" value="1"/>
</dbReference>
<accession>A0A0H5RR80</accession>
<dbReference type="AlphaFoldDB" id="A0A0H5RR80"/>
<dbReference type="GO" id="GO:0051920">
    <property type="term" value="F:peroxiredoxin activity"/>
    <property type="evidence" value="ECO:0007669"/>
    <property type="project" value="InterPro"/>
</dbReference>
<keyword evidence="3" id="KW-1185">Reference proteome</keyword>
<feature type="domain" description="Carboxymuconolactone decarboxylase-like" evidence="1">
    <location>
        <begin position="48"/>
        <end position="102"/>
    </location>
</feature>
<proteinExistence type="predicted"/>
<dbReference type="InterPro" id="IPR029032">
    <property type="entry name" value="AhpD-like"/>
</dbReference>
<evidence type="ECO:0000313" key="3">
    <source>
        <dbReference type="Proteomes" id="UP000199147"/>
    </source>
</evidence>
<dbReference type="EMBL" id="CWKH01000001">
    <property type="protein sequence ID" value="CRZ15982.1"/>
    <property type="molecule type" value="Genomic_DNA"/>
</dbReference>
<protein>
    <submittedName>
        <fullName evidence="2">Putative carboxymuconolactone decarboxylase</fullName>
    </submittedName>
</protein>
<dbReference type="PANTHER" id="PTHR34846">
    <property type="entry name" value="4-CARBOXYMUCONOLACTONE DECARBOXYLASE FAMILY PROTEIN (AFU_ORTHOLOGUE AFUA_6G11590)"/>
    <property type="match status" value="1"/>
</dbReference>
<gene>
    <name evidence="2" type="ORF">BN2156_02846</name>
</gene>
<dbReference type="STRING" id="146018.BN2156_02846"/>
<reference evidence="3" key="1">
    <citation type="submission" date="2015-07" db="EMBL/GenBank/DDBJ databases">
        <authorList>
            <person name="Urmite Genomes"/>
        </authorList>
    </citation>
    <scope>NUCLEOTIDE SEQUENCE [LARGE SCALE GENOMIC DNA]</scope>
    <source>
        <strain evidence="3">type strain: ATCC 49404</strain>
    </source>
</reference>
<name>A0A0H5RR80_9MYCO</name>
<organism evidence="2 3">
    <name type="scientific">Mycolicibacterium neworleansense</name>
    <dbReference type="NCBI Taxonomy" id="146018"/>
    <lineage>
        <taxon>Bacteria</taxon>
        <taxon>Bacillati</taxon>
        <taxon>Actinomycetota</taxon>
        <taxon>Actinomycetes</taxon>
        <taxon>Mycobacteriales</taxon>
        <taxon>Mycobacteriaceae</taxon>
        <taxon>Mycolicibacterium</taxon>
    </lineage>
</organism>